<evidence type="ECO:0000256" key="1">
    <source>
        <dbReference type="SAM" id="MobiDB-lite"/>
    </source>
</evidence>
<dbReference type="RefSeq" id="WP_160548625.1">
    <property type="nucleotide sequence ID" value="NZ_JBHLUU010000113.1"/>
</dbReference>
<feature type="region of interest" description="Disordered" evidence="1">
    <location>
        <begin position="85"/>
        <end position="108"/>
    </location>
</feature>
<protein>
    <submittedName>
        <fullName evidence="2">Beta-propeller domain-containing protein</fullName>
    </submittedName>
</protein>
<reference evidence="2 3" key="1">
    <citation type="submission" date="2024-09" db="EMBL/GenBank/DDBJ databases">
        <authorList>
            <person name="Sun Q."/>
            <person name="Mori K."/>
        </authorList>
    </citation>
    <scope>NUCLEOTIDE SEQUENCE [LARGE SCALE GENOMIC DNA]</scope>
    <source>
        <strain evidence="2 3">CGMCC 1.9126</strain>
    </source>
</reference>
<dbReference type="Proteomes" id="UP001589738">
    <property type="component" value="Unassembled WGS sequence"/>
</dbReference>
<dbReference type="EMBL" id="JBHLUU010000113">
    <property type="protein sequence ID" value="MFC0476889.1"/>
    <property type="molecule type" value="Genomic_DNA"/>
</dbReference>
<evidence type="ECO:0000313" key="2">
    <source>
        <dbReference type="EMBL" id="MFC0476889.1"/>
    </source>
</evidence>
<dbReference type="InterPro" id="IPR014441">
    <property type="entry name" value="UCP006425_b-propeller"/>
</dbReference>
<accession>A0ABV6KU81</accession>
<dbReference type="Pfam" id="PF09826">
    <property type="entry name" value="Beta_propel"/>
    <property type="match status" value="1"/>
</dbReference>
<keyword evidence="3" id="KW-1185">Reference proteome</keyword>
<comment type="caution">
    <text evidence="2">The sequence shown here is derived from an EMBL/GenBank/DDBJ whole genome shotgun (WGS) entry which is preliminary data.</text>
</comment>
<sequence length="642" mass="72369">MNRKWVIGLPILVALVIASIVMYTKETRLTAQYGSGNELEGEMVNGALPVIKDKVQLNQYFYQIIKEEKQNQKFFTFTKEDKASEESSMDNAASDSSSKASGQEVSSTNVQVQGIDEADIVKTDGEYIFQVVDGKVNIISTKIAEKMEHVASIQFQQTFSPSQLFLDKGRLLIIGYSYSYEDSAGGKKIAAESLYAPMNEMARALVYDVKDPSKPTLEREISLEGYLSSARKIGSKVYLVANHFPQYWLLEEGDGVDLRPRISDSVNKGEATSVSYDEIQYIPGSKEANYTTIAAFDLAEPSQEAKITTYLGSGGQLYMSKENLYLALTNWKSEAEREEAFTPNTMIYKFGINQLDVTFQGNAEVVGTVLNQFSMDEHNGYFRIATTEGDTWDESKPSKNHLIVFDKELKQIGALTDLAKGERIYSARFMGDRIYIVTFKETDPLFVIDASEPSSPTILGELKIPGFSNYLHPYDENHIIGFGYDTKLVTMEGDKEPRVLTEGVKISLFDITDVSNPKEKFTEIIGGRGTYSPLNYDHKALLYNGENGLFAFPINVYESVKGNDYEQKFIFQGAYVYNVSLDKGFSLKSKISHMEGKELYEEWDNEIQRLVYIDEQLYALSHSKISSYSLENYQFISELKLK</sequence>
<feature type="compositionally biased region" description="Low complexity" evidence="1">
    <location>
        <begin position="89"/>
        <end position="101"/>
    </location>
</feature>
<dbReference type="PIRSF" id="PIRSF006425">
    <property type="entry name" value="UCP006425_WD40"/>
    <property type="match status" value="1"/>
</dbReference>
<proteinExistence type="predicted"/>
<evidence type="ECO:0000313" key="3">
    <source>
        <dbReference type="Proteomes" id="UP001589738"/>
    </source>
</evidence>
<name>A0ABV6KU81_9BACI</name>
<organism evidence="2 3">
    <name type="scientific">Robertmurraya beringensis</name>
    <dbReference type="NCBI Taxonomy" id="641660"/>
    <lineage>
        <taxon>Bacteria</taxon>
        <taxon>Bacillati</taxon>
        <taxon>Bacillota</taxon>
        <taxon>Bacilli</taxon>
        <taxon>Bacillales</taxon>
        <taxon>Bacillaceae</taxon>
        <taxon>Robertmurraya</taxon>
    </lineage>
</organism>
<dbReference type="InterPro" id="IPR019198">
    <property type="entry name" value="Beta_propeller_containing"/>
</dbReference>
<gene>
    <name evidence="2" type="ORF">ACFFHF_16930</name>
</gene>